<evidence type="ECO:0000256" key="3">
    <source>
        <dbReference type="PROSITE-ProRule" id="PRU00023"/>
    </source>
</evidence>
<dbReference type="InterPro" id="IPR036770">
    <property type="entry name" value="Ankyrin_rpt-contain_sf"/>
</dbReference>
<dbReference type="Gene3D" id="1.25.40.20">
    <property type="entry name" value="Ankyrin repeat-containing domain"/>
    <property type="match status" value="1"/>
</dbReference>
<dbReference type="OrthoDB" id="928522at2"/>
<dbReference type="PANTHER" id="PTHR24136">
    <property type="entry name" value="SOWAH (DROSOPHILA) HOMOLOG"/>
    <property type="match status" value="1"/>
</dbReference>
<evidence type="ECO:0000256" key="1">
    <source>
        <dbReference type="ARBA" id="ARBA00022737"/>
    </source>
</evidence>
<evidence type="ECO:0000256" key="2">
    <source>
        <dbReference type="ARBA" id="ARBA00023043"/>
    </source>
</evidence>
<feature type="repeat" description="ANK" evidence="3">
    <location>
        <begin position="260"/>
        <end position="292"/>
    </location>
</feature>
<name>A0A368JTR3_9BACT</name>
<proteinExistence type="predicted"/>
<feature type="transmembrane region" description="Helical" evidence="4">
    <location>
        <begin position="36"/>
        <end position="56"/>
    </location>
</feature>
<keyword evidence="4" id="KW-0812">Transmembrane</keyword>
<dbReference type="SUPFAM" id="SSF48403">
    <property type="entry name" value="Ankyrin repeat"/>
    <property type="match status" value="1"/>
</dbReference>
<dbReference type="AlphaFoldDB" id="A0A368JTR3"/>
<protein>
    <submittedName>
        <fullName evidence="5">Ankyrin repeat domain-containing protein</fullName>
    </submittedName>
</protein>
<dbReference type="InterPro" id="IPR051573">
    <property type="entry name" value="Ankyrin-SOCS_box_domain"/>
</dbReference>
<keyword evidence="1" id="KW-0677">Repeat</keyword>
<dbReference type="RefSeq" id="WP_114405502.1">
    <property type="nucleotide sequence ID" value="NZ_QOWE01000005.1"/>
</dbReference>
<dbReference type="EMBL" id="QOWE01000005">
    <property type="protein sequence ID" value="RCR70336.1"/>
    <property type="molecule type" value="Genomic_DNA"/>
</dbReference>
<feature type="transmembrane region" description="Helical" evidence="4">
    <location>
        <begin position="62"/>
        <end position="81"/>
    </location>
</feature>
<accession>A0A368JTR3</accession>
<dbReference type="GO" id="GO:0016567">
    <property type="term" value="P:protein ubiquitination"/>
    <property type="evidence" value="ECO:0007669"/>
    <property type="project" value="TreeGrafter"/>
</dbReference>
<dbReference type="PANTHER" id="PTHR24136:SF15">
    <property type="entry name" value="ANK_REP_REGION DOMAIN-CONTAINING PROTEIN"/>
    <property type="match status" value="1"/>
</dbReference>
<dbReference type="Proteomes" id="UP000253383">
    <property type="component" value="Unassembled WGS sequence"/>
</dbReference>
<organism evidence="5 6">
    <name type="scientific">Larkinella punicea</name>
    <dbReference type="NCBI Taxonomy" id="2315727"/>
    <lineage>
        <taxon>Bacteria</taxon>
        <taxon>Pseudomonadati</taxon>
        <taxon>Bacteroidota</taxon>
        <taxon>Cytophagia</taxon>
        <taxon>Cytophagales</taxon>
        <taxon>Spirosomataceae</taxon>
        <taxon>Larkinella</taxon>
    </lineage>
</organism>
<dbReference type="InterPro" id="IPR002110">
    <property type="entry name" value="Ankyrin_rpt"/>
</dbReference>
<keyword evidence="2 3" id="KW-0040">ANK repeat</keyword>
<reference evidence="5 6" key="1">
    <citation type="submission" date="2018-07" db="EMBL/GenBank/DDBJ databases">
        <title>Genome analysis of Larkinella rosea.</title>
        <authorList>
            <person name="Zhou Z."/>
            <person name="Wang G."/>
        </authorList>
    </citation>
    <scope>NUCLEOTIDE SEQUENCE [LARGE SCALE GENOMIC DNA]</scope>
    <source>
        <strain evidence="6">zzj9</strain>
    </source>
</reference>
<gene>
    <name evidence="5" type="ORF">DUE52_08220</name>
</gene>
<dbReference type="PROSITE" id="PS50088">
    <property type="entry name" value="ANK_REPEAT"/>
    <property type="match status" value="1"/>
</dbReference>
<evidence type="ECO:0000256" key="4">
    <source>
        <dbReference type="SAM" id="Phobius"/>
    </source>
</evidence>
<dbReference type="SMART" id="SM00248">
    <property type="entry name" value="ANK"/>
    <property type="match status" value="3"/>
</dbReference>
<dbReference type="GO" id="GO:0045732">
    <property type="term" value="P:positive regulation of protein catabolic process"/>
    <property type="evidence" value="ECO:0007669"/>
    <property type="project" value="TreeGrafter"/>
</dbReference>
<feature type="transmembrane region" description="Helical" evidence="4">
    <location>
        <begin position="6"/>
        <end position="24"/>
    </location>
</feature>
<evidence type="ECO:0000313" key="5">
    <source>
        <dbReference type="EMBL" id="RCR70336.1"/>
    </source>
</evidence>
<sequence>MKVIAILNWILIGLYGSWVLYMLLNPSRSGGDAATRGLDTALAYVVAFVLVVFFGLNLLPYTIPKVIILILMLAPGLLLLSRLANQYLDSRTQGQVEVARANGSIFFNDKPRRDVAAAIGAADTTRLRQLLQQPVPHLDEPGHYGTTLLDFAGERAATSQNITQMMACLKLLIDHGATIQGADPQHVPTHFRVCKHGPAVLLKWFLNKGADPNFRPAGGNPILIEVMRYGDDPLEKVRLLLDRGADPNAVMADDETTYDANYSPLMYAAREQMWDICQLLLKQGANPAYRTPKGDDLKKIMAQHAELYADVDDTPPAYTVFKKLLESHTQPRPE</sequence>
<keyword evidence="6" id="KW-1185">Reference proteome</keyword>
<dbReference type="Pfam" id="PF12796">
    <property type="entry name" value="Ank_2"/>
    <property type="match status" value="1"/>
</dbReference>
<comment type="caution">
    <text evidence="5">The sequence shown here is derived from an EMBL/GenBank/DDBJ whole genome shotgun (WGS) entry which is preliminary data.</text>
</comment>
<keyword evidence="4" id="KW-1133">Transmembrane helix</keyword>
<evidence type="ECO:0000313" key="6">
    <source>
        <dbReference type="Proteomes" id="UP000253383"/>
    </source>
</evidence>
<keyword evidence="4" id="KW-0472">Membrane</keyword>